<dbReference type="Proteomes" id="UP000092931">
    <property type="component" value="Chromosome"/>
</dbReference>
<feature type="domain" description="Carbohydrate-binding module family 96" evidence="6">
    <location>
        <begin position="10"/>
        <end position="155"/>
    </location>
</feature>
<dbReference type="Pfam" id="PF24517">
    <property type="entry name" value="CBM96"/>
    <property type="match status" value="1"/>
</dbReference>
<protein>
    <submittedName>
        <fullName evidence="7">Uncharacterized protein</fullName>
    </submittedName>
</protein>
<dbReference type="RefSeq" id="WP_065820821.1">
    <property type="nucleotide sequence ID" value="NZ_CP014673.1"/>
</dbReference>
<feature type="region of interest" description="Disordered" evidence="4">
    <location>
        <begin position="602"/>
        <end position="622"/>
    </location>
</feature>
<comment type="subcellular location">
    <subcellularLocation>
        <location evidence="1">Secreted</location>
    </subcellularLocation>
</comment>
<gene>
    <name evidence="7" type="ORF">CSTERLE_07535</name>
</gene>
<dbReference type="EMBL" id="CP014673">
    <property type="protein sequence ID" value="ANX01427.1"/>
    <property type="molecule type" value="Genomic_DNA"/>
</dbReference>
<dbReference type="AlphaFoldDB" id="A0A1B1YKV5"/>
<dbReference type="InterPro" id="IPR008983">
    <property type="entry name" value="Tumour_necrosis_fac-like_dom"/>
</dbReference>
<evidence type="ECO:0000256" key="2">
    <source>
        <dbReference type="ARBA" id="ARBA00022525"/>
    </source>
</evidence>
<dbReference type="InterPro" id="IPR041415">
    <property type="entry name" value="BclA_C"/>
</dbReference>
<dbReference type="Gene3D" id="2.60.120.40">
    <property type="match status" value="1"/>
</dbReference>
<dbReference type="InterPro" id="IPR055372">
    <property type="entry name" value="CBM96"/>
</dbReference>
<evidence type="ECO:0000313" key="8">
    <source>
        <dbReference type="Proteomes" id="UP000092931"/>
    </source>
</evidence>
<evidence type="ECO:0000313" key="7">
    <source>
        <dbReference type="EMBL" id="ANX01427.1"/>
    </source>
</evidence>
<dbReference type="InterPro" id="IPR011050">
    <property type="entry name" value="Pectin_lyase_fold/virulence"/>
</dbReference>
<reference evidence="7 8" key="1">
    <citation type="submission" date="2016-02" db="EMBL/GenBank/DDBJ databases">
        <title>Comparison of Clostridium stercorarium subspecies using comparative genomics and transcriptomics.</title>
        <authorList>
            <person name="Schellenberg J."/>
            <person name="Thallinger G."/>
            <person name="Levin D.B."/>
            <person name="Zhang X."/>
            <person name="Alvare G."/>
            <person name="Fristensky B."/>
            <person name="Sparling R."/>
        </authorList>
    </citation>
    <scope>NUCLEOTIDE SEQUENCE [LARGE SCALE GENOMIC DNA]</scope>
    <source>
        <strain evidence="7 8">DSM 9219</strain>
    </source>
</reference>
<name>A0A1B1YKV5_THEST</name>
<dbReference type="Gene3D" id="2.160.20.10">
    <property type="entry name" value="Single-stranded right-handed beta-helix, Pectin lyase-like"/>
    <property type="match status" value="1"/>
</dbReference>
<dbReference type="GO" id="GO:0005576">
    <property type="term" value="C:extracellular region"/>
    <property type="evidence" value="ECO:0007669"/>
    <property type="project" value="UniProtKB-SubCell"/>
</dbReference>
<sequence length="622" mass="66816">MPTVTVGIPDTTFLSSAQPEQNFSFYPLMYVGNDPVFQECIALMEIELPVLPVTSVDSAVLQLSVIVKTGTDPSPIVVNRVTDPFDAQTVTYNTRPGFVATGTQIDISTSDLYTVVNIDVTELVNQWLDGTFENHGIALTNADGVTLVQFGTNNIVYEPYFPRLVITYSDTPVPPVDNPYGYVYNNGDQTIPVEGSIPFSHNGALRGITHTVNTDTITVESAGVYAVWYSVTGLEANQFTLFQNDDPVPGSTYGTREGNSSYTGFVIINAAAGDVLTLRNHTSAGPVSLDNAAGGTQTGVGASIMLFKIGSAVTPDPILDEVNNAQNVTEMRAAITNPQLGLDLTLFNSLSVTAQDIVLEELLTGRPDFGYLTVADLQAALDTAVNEVVDTENIRVRAGSTDGNGSIARPFGSITEGINAVAPGGTVHIGSGIYEVTTQINVNKTGITLLGEPGAEILLRAEIIPILITGSDVTVRGLTITSDIPYEREFIQIGAPNVKLIENTVFGPEQPPPMDNWVVNRAVVSQVNTQNVLLERNTFFSLRTGMYINPGTTGEIRDNVVYNTKGGFLVDRAFTTFVGNSWGTPPNEFDIVLLPGTTTEPPYDDIERLSQENNNANISDQR</sequence>
<feature type="domain" description="BclA C-terminal" evidence="5">
    <location>
        <begin position="182"/>
        <end position="294"/>
    </location>
</feature>
<feature type="compositionally biased region" description="Polar residues" evidence="4">
    <location>
        <begin position="611"/>
        <end position="622"/>
    </location>
</feature>
<dbReference type="SUPFAM" id="SSF51126">
    <property type="entry name" value="Pectin lyase-like"/>
    <property type="match status" value="1"/>
</dbReference>
<evidence type="ECO:0000259" key="5">
    <source>
        <dbReference type="Pfam" id="PF18573"/>
    </source>
</evidence>
<dbReference type="NCBIfam" id="NF033679">
    <property type="entry name" value="DNRLRE_dom"/>
    <property type="match status" value="1"/>
</dbReference>
<evidence type="ECO:0000256" key="4">
    <source>
        <dbReference type="SAM" id="MobiDB-lite"/>
    </source>
</evidence>
<dbReference type="InterPro" id="IPR012334">
    <property type="entry name" value="Pectin_lyas_fold"/>
</dbReference>
<evidence type="ECO:0000256" key="1">
    <source>
        <dbReference type="ARBA" id="ARBA00004613"/>
    </source>
</evidence>
<evidence type="ECO:0000259" key="6">
    <source>
        <dbReference type="Pfam" id="PF24517"/>
    </source>
</evidence>
<organism evidence="7 8">
    <name type="scientific">Thermoclostridium stercorarium subsp. leptospartum DSM 9219</name>
    <dbReference type="NCBI Taxonomy" id="1346611"/>
    <lineage>
        <taxon>Bacteria</taxon>
        <taxon>Bacillati</taxon>
        <taxon>Bacillota</taxon>
        <taxon>Clostridia</taxon>
        <taxon>Eubacteriales</taxon>
        <taxon>Oscillospiraceae</taxon>
        <taxon>Thermoclostridium</taxon>
    </lineage>
</organism>
<proteinExistence type="predicted"/>
<evidence type="ECO:0000256" key="3">
    <source>
        <dbReference type="ARBA" id="ARBA00022729"/>
    </source>
</evidence>
<keyword evidence="3" id="KW-0732">Signal</keyword>
<accession>A0A1B1YKV5</accession>
<dbReference type="Pfam" id="PF18573">
    <property type="entry name" value="BclA_C"/>
    <property type="match status" value="1"/>
</dbReference>
<keyword evidence="2" id="KW-0964">Secreted</keyword>